<comment type="similarity">
    <text evidence="10">Belongs to the aromatic-ring hydroxylase family. KMO subfamily.</text>
</comment>
<dbReference type="GO" id="GO:0043420">
    <property type="term" value="P:anthranilate metabolic process"/>
    <property type="evidence" value="ECO:0007669"/>
    <property type="project" value="UniProtKB-UniRule"/>
</dbReference>
<dbReference type="InterPro" id="IPR027545">
    <property type="entry name" value="Kynurenine_monooxygenase"/>
</dbReference>
<keyword evidence="16" id="KW-1185">Reference proteome</keyword>
<dbReference type="OMA" id="REFMFIA"/>
<organism evidence="14 16">
    <name type="scientific">Rozella allomycis (strain CSF55)</name>
    <dbReference type="NCBI Taxonomy" id="988480"/>
    <lineage>
        <taxon>Eukaryota</taxon>
        <taxon>Fungi</taxon>
        <taxon>Fungi incertae sedis</taxon>
        <taxon>Cryptomycota</taxon>
        <taxon>Cryptomycota incertae sedis</taxon>
        <taxon>Rozella</taxon>
    </lineage>
</organism>
<dbReference type="SUPFAM" id="SSF51905">
    <property type="entry name" value="FAD/NAD(P)-binding domain"/>
    <property type="match status" value="1"/>
</dbReference>
<keyword evidence="4 10" id="KW-0274">FAD</keyword>
<feature type="transmembrane region" description="Helical" evidence="12">
    <location>
        <begin position="435"/>
        <end position="457"/>
    </location>
</feature>
<evidence type="ECO:0000256" key="1">
    <source>
        <dbReference type="ARBA" id="ARBA00001974"/>
    </source>
</evidence>
<evidence type="ECO:0000313" key="15">
    <source>
        <dbReference type="EMBL" id="RKP19551.1"/>
    </source>
</evidence>
<dbReference type="GO" id="GO:0005741">
    <property type="term" value="C:mitochondrial outer membrane"/>
    <property type="evidence" value="ECO:0007669"/>
    <property type="project" value="UniProtKB-SubCell"/>
</dbReference>
<dbReference type="HOGENOM" id="CLU_023210_0_1_1"/>
<dbReference type="GO" id="GO:0034354">
    <property type="term" value="P:'de novo' NAD+ biosynthetic process from L-tryptophan"/>
    <property type="evidence" value="ECO:0007669"/>
    <property type="project" value="UniProtKB-UniRule"/>
</dbReference>
<comment type="catalytic activity">
    <reaction evidence="9 10">
        <text>L-kynurenine + NADPH + O2 + H(+) = 3-hydroxy-L-kynurenine + NADP(+) + H2O</text>
        <dbReference type="Rhea" id="RHEA:20545"/>
        <dbReference type="ChEBI" id="CHEBI:15377"/>
        <dbReference type="ChEBI" id="CHEBI:15378"/>
        <dbReference type="ChEBI" id="CHEBI:15379"/>
        <dbReference type="ChEBI" id="CHEBI:57783"/>
        <dbReference type="ChEBI" id="CHEBI:57959"/>
        <dbReference type="ChEBI" id="CHEBI:58125"/>
        <dbReference type="ChEBI" id="CHEBI:58349"/>
        <dbReference type="EC" id="1.14.13.9"/>
    </reaction>
</comment>
<dbReference type="InterPro" id="IPR002938">
    <property type="entry name" value="FAD-bd"/>
</dbReference>
<reference evidence="17" key="2">
    <citation type="journal article" date="2018" name="Nat. Microbiol.">
        <title>Leveraging single-cell genomics to expand the fungal tree of life.</title>
        <authorList>
            <person name="Ahrendt S.R."/>
            <person name="Quandt C.A."/>
            <person name="Ciobanu D."/>
            <person name="Clum A."/>
            <person name="Salamov A."/>
            <person name="Andreopoulos B."/>
            <person name="Cheng J.F."/>
            <person name="Woyke T."/>
            <person name="Pelin A."/>
            <person name="Henrissat B."/>
            <person name="Reynolds N.K."/>
            <person name="Benny G.L."/>
            <person name="Smith M.E."/>
            <person name="James T.Y."/>
            <person name="Grigoriev I.V."/>
        </authorList>
    </citation>
    <scope>NUCLEOTIDE SEQUENCE [LARGE SCALE GENOMIC DNA]</scope>
    <source>
        <strain evidence="17">CSF55</strain>
    </source>
</reference>
<dbReference type="HAMAP" id="MF_01971">
    <property type="entry name" value="Kynurenine_monooxygenase"/>
    <property type="match status" value="1"/>
</dbReference>
<dbReference type="Gene3D" id="3.50.50.60">
    <property type="entry name" value="FAD/NAD(P)-binding domain"/>
    <property type="match status" value="1"/>
</dbReference>
<keyword evidence="12" id="KW-1133">Transmembrane helix</keyword>
<evidence type="ECO:0000256" key="8">
    <source>
        <dbReference type="ARBA" id="ARBA00023128"/>
    </source>
</evidence>
<dbReference type="PRINTS" id="PR00420">
    <property type="entry name" value="RNGMNOXGNASE"/>
</dbReference>
<evidence type="ECO:0000313" key="17">
    <source>
        <dbReference type="Proteomes" id="UP000281549"/>
    </source>
</evidence>
<comment type="subcellular location">
    <subcellularLocation>
        <location evidence="10">Mitochondrion outer membrane</location>
    </subcellularLocation>
</comment>
<keyword evidence="10" id="KW-1000">Mitochondrion outer membrane</keyword>
<dbReference type="InterPro" id="IPR036188">
    <property type="entry name" value="FAD/NAD-bd_sf"/>
</dbReference>
<accession>A0A075APX3</accession>
<evidence type="ECO:0000256" key="5">
    <source>
        <dbReference type="ARBA" id="ARBA00022857"/>
    </source>
</evidence>
<keyword evidence="8 10" id="KW-0496">Mitochondrion</keyword>
<sequence length="480" mass="54615">MSSPRRRSSGSQPSSPWRENRKNVAIVGGGLVGLLSAIYFSKRHFAIDVYEKRKDARNDKLISDRSINLALSSRGIEALRKVGLAKDVLDNAIPMKGRMIHDKSGKTNIQSYGMFGQVVYSIGRQKLHDILLEMVDSLPNVNLHFENEAREIDLDSSKIVLHDKDLNQLSDIYPDMVVGTDGAYSSVRRAIMKKEKMNFHQEYSNHGYKELTIPPTSTGQFAIKPNYLHIWPRNDFMIIALPNQDKSFTCTCFFKYELFEKLSDSLMISEFFKKEFPDLLKVIGKDRLINDFKSNPLGPLLTIKCHPYNHKDKAIILGDAAHCMVPFYGQGLNCGFEDVKTLFRLIEKYEDDYELAFNTFSRIRHKDAVAICDLSLENYTEMSSSVLSPFYKIERSIVNGLHWLFPTKIIPLYTMVSFSQISYHNVVKKNRTQKLLIRLGMVAITAGSTLALSSILLKRGFGKACVSTCMSIVSKCWDKK</sequence>
<dbReference type="AlphaFoldDB" id="A0A075APX3"/>
<evidence type="ECO:0000313" key="16">
    <source>
        <dbReference type="Proteomes" id="UP000030755"/>
    </source>
</evidence>
<dbReference type="EMBL" id="KE561382">
    <property type="protein sequence ID" value="EPZ30785.1"/>
    <property type="molecule type" value="Genomic_DNA"/>
</dbReference>
<keyword evidence="6 10" id="KW-0560">Oxidoreductase</keyword>
<dbReference type="UniPathway" id="UPA00253">
    <property type="reaction ID" value="UER00328"/>
</dbReference>
<evidence type="ECO:0000256" key="12">
    <source>
        <dbReference type="SAM" id="Phobius"/>
    </source>
</evidence>
<evidence type="ECO:0000256" key="11">
    <source>
        <dbReference type="SAM" id="MobiDB-lite"/>
    </source>
</evidence>
<gene>
    <name evidence="10" type="primary">BNA4</name>
    <name evidence="14" type="ORF">O9G_005714</name>
    <name evidence="15" type="ORF">ROZALSC1DRAFT_28861</name>
</gene>
<evidence type="ECO:0000256" key="9">
    <source>
        <dbReference type="ARBA" id="ARBA00047818"/>
    </source>
</evidence>
<dbReference type="OrthoDB" id="10053569at2759"/>
<dbReference type="GO" id="GO:0071949">
    <property type="term" value="F:FAD binding"/>
    <property type="evidence" value="ECO:0007669"/>
    <property type="project" value="InterPro"/>
</dbReference>
<dbReference type="PANTHER" id="PTHR46028:SF2">
    <property type="entry name" value="KYNURENINE 3-MONOOXYGENASE"/>
    <property type="match status" value="1"/>
</dbReference>
<evidence type="ECO:0000313" key="14">
    <source>
        <dbReference type="EMBL" id="EPZ30785.1"/>
    </source>
</evidence>
<evidence type="ECO:0000256" key="10">
    <source>
        <dbReference type="HAMAP-Rule" id="MF_03018"/>
    </source>
</evidence>
<dbReference type="GO" id="GO:0004502">
    <property type="term" value="F:kynurenine 3-monooxygenase activity"/>
    <property type="evidence" value="ECO:0007669"/>
    <property type="project" value="UniProtKB-UniRule"/>
</dbReference>
<keyword evidence="12" id="KW-0812">Transmembrane</keyword>
<keyword evidence="7 10" id="KW-0503">Monooxygenase</keyword>
<name>A0A075APX3_ROZAC</name>
<evidence type="ECO:0000256" key="3">
    <source>
        <dbReference type="ARBA" id="ARBA00022642"/>
    </source>
</evidence>
<protein>
    <recommendedName>
        <fullName evidence="10">Kynurenine 3-monooxygenase</fullName>
        <ecNumber evidence="10">1.14.13.9</ecNumber>
    </recommendedName>
    <alternativeName>
        <fullName evidence="10">Biosynthesis of nicotinic acid protein 4</fullName>
    </alternativeName>
    <alternativeName>
        <fullName evidence="10">Kynurenine 3-hydroxylase</fullName>
    </alternativeName>
</protein>
<dbReference type="STRING" id="988480.A0A075APX3"/>
<keyword evidence="3 10" id="KW-0662">Pyridine nucleotide biosynthesis</keyword>
<keyword evidence="2 10" id="KW-0285">Flavoprotein</keyword>
<comment type="function">
    <text evidence="10">Catalyzes the hydroxylation of L-kynurenine (L-Kyn) to form 3-hydroxy-L-kynurenine (L-3OHKyn). Required for synthesis of quinolinic acid.</text>
</comment>
<dbReference type="EMBL" id="ML005204">
    <property type="protein sequence ID" value="RKP19551.1"/>
    <property type="molecule type" value="Genomic_DNA"/>
</dbReference>
<dbReference type="GO" id="GO:0070189">
    <property type="term" value="P:kynurenine metabolic process"/>
    <property type="evidence" value="ECO:0007669"/>
    <property type="project" value="TreeGrafter"/>
</dbReference>
<evidence type="ECO:0000256" key="7">
    <source>
        <dbReference type="ARBA" id="ARBA00023033"/>
    </source>
</evidence>
<dbReference type="PANTHER" id="PTHR46028">
    <property type="entry name" value="KYNURENINE 3-MONOOXYGENASE"/>
    <property type="match status" value="1"/>
</dbReference>
<dbReference type="Proteomes" id="UP000030755">
    <property type="component" value="Unassembled WGS sequence"/>
</dbReference>
<feature type="domain" description="FAD-binding" evidence="13">
    <location>
        <begin position="23"/>
        <end position="347"/>
    </location>
</feature>
<reference evidence="14 16" key="1">
    <citation type="journal article" date="2013" name="Curr. Biol.">
        <title>Shared signatures of parasitism and phylogenomics unite Cryptomycota and microsporidia.</title>
        <authorList>
            <person name="James T.Y."/>
            <person name="Pelin A."/>
            <person name="Bonen L."/>
            <person name="Ahrendt S."/>
            <person name="Sain D."/>
            <person name="Corradi N."/>
            <person name="Stajich J.E."/>
        </authorList>
    </citation>
    <scope>NUCLEOTIDE SEQUENCE [LARGE SCALE GENOMIC DNA]</scope>
    <source>
        <strain evidence="14">CSF55</strain>
        <strain evidence="14">CSF55</strain>
    </source>
</reference>
<feature type="region of interest" description="Disordered" evidence="11">
    <location>
        <begin position="1"/>
        <end position="20"/>
    </location>
</feature>
<dbReference type="Pfam" id="PF01494">
    <property type="entry name" value="FAD_binding_3"/>
    <property type="match status" value="1"/>
</dbReference>
<feature type="transmembrane region" description="Helical" evidence="12">
    <location>
        <begin position="21"/>
        <end position="40"/>
    </location>
</feature>
<dbReference type="EC" id="1.14.13.9" evidence="10"/>
<dbReference type="GO" id="GO:0019805">
    <property type="term" value="P:quinolinate biosynthetic process"/>
    <property type="evidence" value="ECO:0007669"/>
    <property type="project" value="UniProtKB-UniRule"/>
</dbReference>
<reference evidence="15" key="3">
    <citation type="submission" date="2018-08" db="EMBL/GenBank/DDBJ databases">
        <title>Leveraging single-cell genomics to expand the Fungal Tree of Life.</title>
        <authorList>
            <consortium name="DOE Joint Genome Institute"/>
            <person name="Ahrendt S.R."/>
            <person name="Quandt C.A."/>
            <person name="Ciobanu D."/>
            <person name="Clum A."/>
            <person name="Salamov A."/>
            <person name="Andreopoulos B."/>
            <person name="Cheng J.-F."/>
            <person name="Woyke T."/>
            <person name="Pelin A."/>
            <person name="Henrissat B."/>
            <person name="Reynolds N."/>
            <person name="Benny G.L."/>
            <person name="Smith M.E."/>
            <person name="James T.Y."/>
            <person name="Grigoriev I.V."/>
        </authorList>
    </citation>
    <scope>NUCLEOTIDE SEQUENCE</scope>
    <source>
        <strain evidence="15">CSF55</strain>
    </source>
</reference>
<evidence type="ECO:0000256" key="2">
    <source>
        <dbReference type="ARBA" id="ARBA00022630"/>
    </source>
</evidence>
<keyword evidence="10 12" id="KW-0472">Membrane</keyword>
<proteinExistence type="inferred from homology"/>
<keyword evidence="5 10" id="KW-0521">NADP</keyword>
<dbReference type="GO" id="GO:0006569">
    <property type="term" value="P:L-tryptophan catabolic process"/>
    <property type="evidence" value="ECO:0007669"/>
    <property type="project" value="UniProtKB-UniRule"/>
</dbReference>
<dbReference type="Proteomes" id="UP000281549">
    <property type="component" value="Unassembled WGS sequence"/>
</dbReference>
<evidence type="ECO:0000256" key="6">
    <source>
        <dbReference type="ARBA" id="ARBA00023002"/>
    </source>
</evidence>
<comment type="pathway">
    <text evidence="10">Cofactor biosynthesis; NAD(+) biosynthesis; quinolinate from L-kynurenine: step 1/3.</text>
</comment>
<dbReference type="FunFam" id="3.50.50.60:FF:000129">
    <property type="entry name" value="Kynurenine 3-monooxygenase"/>
    <property type="match status" value="1"/>
</dbReference>
<evidence type="ECO:0000259" key="13">
    <source>
        <dbReference type="Pfam" id="PF01494"/>
    </source>
</evidence>
<evidence type="ECO:0000256" key="4">
    <source>
        <dbReference type="ARBA" id="ARBA00022827"/>
    </source>
</evidence>
<comment type="cofactor">
    <cofactor evidence="1 10">
        <name>FAD</name>
        <dbReference type="ChEBI" id="CHEBI:57692"/>
    </cofactor>
</comment>